<evidence type="ECO:0000313" key="12">
    <source>
        <dbReference type="EMBL" id="GJT98953.1"/>
    </source>
</evidence>
<reference evidence="12" key="2">
    <citation type="submission" date="2022-01" db="EMBL/GenBank/DDBJ databases">
        <authorList>
            <person name="Yamashiro T."/>
            <person name="Shiraishi A."/>
            <person name="Satake H."/>
            <person name="Nakayama K."/>
        </authorList>
    </citation>
    <scope>NUCLEOTIDE SEQUENCE</scope>
</reference>
<feature type="domain" description="Integrase catalytic" evidence="11">
    <location>
        <begin position="1"/>
        <end position="149"/>
    </location>
</feature>
<feature type="compositionally biased region" description="Acidic residues" evidence="10">
    <location>
        <begin position="644"/>
        <end position="682"/>
    </location>
</feature>
<keyword evidence="8" id="KW-0548">Nucleotidyltransferase</keyword>
<keyword evidence="5" id="KW-0460">Magnesium</keyword>
<reference evidence="12" key="1">
    <citation type="journal article" date="2022" name="Int. J. Mol. Sci.">
        <title>Draft Genome of Tanacetum Coccineum: Genomic Comparison of Closely Related Tanacetum-Family Plants.</title>
        <authorList>
            <person name="Yamashiro T."/>
            <person name="Shiraishi A."/>
            <person name="Nakayama K."/>
            <person name="Satake H."/>
        </authorList>
    </citation>
    <scope>NUCLEOTIDE SEQUENCE</scope>
</reference>
<dbReference type="InterPro" id="IPR001584">
    <property type="entry name" value="Integrase_cat-core"/>
</dbReference>
<accession>A0ABQ5IFT1</accession>
<evidence type="ECO:0000313" key="13">
    <source>
        <dbReference type="Proteomes" id="UP001151760"/>
    </source>
</evidence>
<dbReference type="PANTHER" id="PTHR42648:SF11">
    <property type="entry name" value="TRANSPOSON TY4-P GAG-POL POLYPROTEIN"/>
    <property type="match status" value="1"/>
</dbReference>
<keyword evidence="9" id="KW-0233">DNA recombination</keyword>
<dbReference type="InterPro" id="IPR036397">
    <property type="entry name" value="RNaseH_sf"/>
</dbReference>
<keyword evidence="6" id="KW-0229">DNA integration</keyword>
<feature type="compositionally biased region" description="Basic residues" evidence="10">
    <location>
        <begin position="560"/>
        <end position="575"/>
    </location>
</feature>
<comment type="caution">
    <text evidence="12">The sequence shown here is derived from an EMBL/GenBank/DDBJ whole genome shotgun (WGS) entry which is preliminary data.</text>
</comment>
<feature type="compositionally biased region" description="Low complexity" evidence="10">
    <location>
        <begin position="161"/>
        <end position="172"/>
    </location>
</feature>
<evidence type="ECO:0000256" key="5">
    <source>
        <dbReference type="ARBA" id="ARBA00022842"/>
    </source>
</evidence>
<feature type="region of interest" description="Disordered" evidence="10">
    <location>
        <begin position="147"/>
        <end position="173"/>
    </location>
</feature>
<keyword evidence="8" id="KW-0808">Transferase</keyword>
<dbReference type="Gene3D" id="3.30.420.10">
    <property type="entry name" value="Ribonuclease H-like superfamily/Ribonuclease H"/>
    <property type="match status" value="1"/>
</dbReference>
<evidence type="ECO:0000256" key="7">
    <source>
        <dbReference type="ARBA" id="ARBA00022918"/>
    </source>
</evidence>
<evidence type="ECO:0000256" key="1">
    <source>
        <dbReference type="ARBA" id="ARBA00022722"/>
    </source>
</evidence>
<keyword evidence="3" id="KW-0255">Endonuclease</keyword>
<keyword evidence="13" id="KW-1185">Reference proteome</keyword>
<keyword evidence="4" id="KW-0378">Hydrolase</keyword>
<feature type="compositionally biased region" description="Basic and acidic residues" evidence="10">
    <location>
        <begin position="604"/>
        <end position="614"/>
    </location>
</feature>
<evidence type="ECO:0000256" key="3">
    <source>
        <dbReference type="ARBA" id="ARBA00022759"/>
    </source>
</evidence>
<keyword evidence="8" id="KW-0239">DNA-directed DNA polymerase</keyword>
<dbReference type="InterPro" id="IPR012337">
    <property type="entry name" value="RNaseH-like_sf"/>
</dbReference>
<feature type="region of interest" description="Disordered" evidence="10">
    <location>
        <begin position="603"/>
        <end position="688"/>
    </location>
</feature>
<evidence type="ECO:0000256" key="10">
    <source>
        <dbReference type="SAM" id="MobiDB-lite"/>
    </source>
</evidence>
<sequence>MPGVLGGTPMMDDYSQFTWVKFLASKDEAPDFIIKFLKIIQVRLNATVRIIRIDNGTGFVNQTLHSYYESVGISHETSVARTTQQNGVVERRNRTLVEAVQIVLIYAKAPLFLWAEAVATALFDEFFSPPASVVSLVLEVPALVESTSSPSSTSVDQDAPSSKTVSEESSSSDNIIGELSRPVSIRLQLHQQAMFYYYDAFLTSVEPKTYKEALTHSCWIEAMQEELNEFERILILEMSSFSASHHHLLGLLSLWLMLLGPGVVLAGTTLSNSYFGTLLANHASIAQQIELDNALVALENRRIIGKCNMRINPGMKPKEPTYQVALDALARTTCYPAFLITTEVPVIYMHQFWATVTKHKSLYRFKIDNKKFSMNVEVFRDILNICLRIHGQEFDEPPIEGETLSFIRKLGNSREIEYITDVIVDHLHQPWRTFASIINKCLCGKVSGLDKIRLLRVQILYGMYYKKNLDFVALIWKDLAYQIDNIDSKKQDKMFYPRFTNIIIHHFLEKDKTILMRNRMFMDTVKDDNLLGAKPPMSRIIHKKFDLAISFEESPSKKKSAKVKKVATAKPKPTKNKVLVKADRGKGLNVLSEVALSEAAQLKESTKQSKKDFHISQAGGSGDGTDFESGVLDEQHLKTTGADEGTEEDEDDKNDSEDKSDDGDDDDDGNDDDNDDDDDANDEITKKVMRRMTMMKRLTLIELNTEMTDADQGGSEKQNVLISTEISQNHKKIVIKRAKTTEYIENQKEFKITKPKDQSP</sequence>
<evidence type="ECO:0000256" key="9">
    <source>
        <dbReference type="ARBA" id="ARBA00023172"/>
    </source>
</evidence>
<evidence type="ECO:0000256" key="2">
    <source>
        <dbReference type="ARBA" id="ARBA00022723"/>
    </source>
</evidence>
<evidence type="ECO:0000256" key="4">
    <source>
        <dbReference type="ARBA" id="ARBA00022801"/>
    </source>
</evidence>
<evidence type="ECO:0000256" key="8">
    <source>
        <dbReference type="ARBA" id="ARBA00022932"/>
    </source>
</evidence>
<evidence type="ECO:0000259" key="11">
    <source>
        <dbReference type="PROSITE" id="PS50994"/>
    </source>
</evidence>
<evidence type="ECO:0000256" key="6">
    <source>
        <dbReference type="ARBA" id="ARBA00022908"/>
    </source>
</evidence>
<name>A0ABQ5IFT1_9ASTR</name>
<dbReference type="EMBL" id="BQNB010020723">
    <property type="protein sequence ID" value="GJT98953.1"/>
    <property type="molecule type" value="Genomic_DNA"/>
</dbReference>
<gene>
    <name evidence="12" type="ORF">Tco_1094471</name>
</gene>
<proteinExistence type="predicted"/>
<dbReference type="InterPro" id="IPR039537">
    <property type="entry name" value="Retrotran_Ty1/copia-like"/>
</dbReference>
<keyword evidence="2" id="KW-0479">Metal-binding</keyword>
<dbReference type="PROSITE" id="PS50994">
    <property type="entry name" value="INTEGRASE"/>
    <property type="match status" value="1"/>
</dbReference>
<organism evidence="12 13">
    <name type="scientific">Tanacetum coccineum</name>
    <dbReference type="NCBI Taxonomy" id="301880"/>
    <lineage>
        <taxon>Eukaryota</taxon>
        <taxon>Viridiplantae</taxon>
        <taxon>Streptophyta</taxon>
        <taxon>Embryophyta</taxon>
        <taxon>Tracheophyta</taxon>
        <taxon>Spermatophyta</taxon>
        <taxon>Magnoliopsida</taxon>
        <taxon>eudicotyledons</taxon>
        <taxon>Gunneridae</taxon>
        <taxon>Pentapetalae</taxon>
        <taxon>asterids</taxon>
        <taxon>campanulids</taxon>
        <taxon>Asterales</taxon>
        <taxon>Asteraceae</taxon>
        <taxon>Asteroideae</taxon>
        <taxon>Anthemideae</taxon>
        <taxon>Anthemidinae</taxon>
        <taxon>Tanacetum</taxon>
    </lineage>
</organism>
<keyword evidence="7" id="KW-0695">RNA-directed DNA polymerase</keyword>
<dbReference type="SUPFAM" id="SSF53098">
    <property type="entry name" value="Ribonuclease H-like"/>
    <property type="match status" value="1"/>
</dbReference>
<dbReference type="Proteomes" id="UP001151760">
    <property type="component" value="Unassembled WGS sequence"/>
</dbReference>
<keyword evidence="1" id="KW-0540">Nuclease</keyword>
<dbReference type="PANTHER" id="PTHR42648">
    <property type="entry name" value="TRANSPOSASE, PUTATIVE-RELATED"/>
    <property type="match status" value="1"/>
</dbReference>
<feature type="region of interest" description="Disordered" evidence="10">
    <location>
        <begin position="560"/>
        <end position="581"/>
    </location>
</feature>
<protein>
    <submittedName>
        <fullName evidence="12">Retrovirus-related pol polyprotein from transposon TNT 1-94</fullName>
    </submittedName>
</protein>